<protein>
    <submittedName>
        <fullName evidence="5">Carbohydrate ABC transporter ATP-binding protein, CUT1 family</fullName>
    </submittedName>
</protein>
<feature type="domain" description="ABC transporter" evidence="4">
    <location>
        <begin position="4"/>
        <end position="235"/>
    </location>
</feature>
<dbReference type="Pfam" id="PF17912">
    <property type="entry name" value="OB_MalK"/>
    <property type="match status" value="1"/>
</dbReference>
<keyword evidence="6" id="KW-1185">Reference proteome</keyword>
<dbReference type="InterPro" id="IPR040582">
    <property type="entry name" value="OB_MalK-like"/>
</dbReference>
<evidence type="ECO:0000313" key="6">
    <source>
        <dbReference type="Proteomes" id="UP000198318"/>
    </source>
</evidence>
<dbReference type="InterPro" id="IPR017871">
    <property type="entry name" value="ABC_transporter-like_CS"/>
</dbReference>
<accession>A0A239N1C0</accession>
<dbReference type="GO" id="GO:0016887">
    <property type="term" value="F:ATP hydrolysis activity"/>
    <property type="evidence" value="ECO:0007669"/>
    <property type="project" value="InterPro"/>
</dbReference>
<dbReference type="InterPro" id="IPR015855">
    <property type="entry name" value="ABC_transpr_MalK-like"/>
</dbReference>
<dbReference type="InterPro" id="IPR003593">
    <property type="entry name" value="AAA+_ATPase"/>
</dbReference>
<sequence>MAKIVLDRVDKVYSGGVKAVDGLDLEIRDGEFMVLVGPSGCGKSTALRMIAGLEEISGGKISIGDRVVNDLAPKDRDIAMVFQNYALYPHMTVEQNLAFGLKLRGTPKAEIKTKVREAAKMLGLEQFLSRKPAALSGGQRQRVAMGRAIVREPQAFLMDEPLSNLDAKLRVSMRASLSQLHERLGVTTVYVTHDQIEAMTLGTRVCVLREGVLQQVDTPQRLFDSPVNLFVAGFIGSPAMNFVLADLGTGDGGARVSFAGYTLPVPAAVLDGKPGLRDYLGRKVILGIRPSDFEDAAHANPEWAPMPVRSSVTEELGSEINVIFTIDAPPVEHKDTADLAEDAEADGDMAIPLVDNKALWTARVNSRSHVRPGQDVELAVDTRRLHFFDPSSGLAIGHPDAAARHGAANLSK</sequence>
<name>A0A239N1C0_9ACTN</name>
<dbReference type="InterPro" id="IPR012340">
    <property type="entry name" value="NA-bd_OB-fold"/>
</dbReference>
<dbReference type="AlphaFoldDB" id="A0A239N1C0"/>
<dbReference type="InterPro" id="IPR003439">
    <property type="entry name" value="ABC_transporter-like_ATP-bd"/>
</dbReference>
<dbReference type="GO" id="GO:0055052">
    <property type="term" value="C:ATP-binding cassette (ABC) transporter complex, substrate-binding subunit-containing"/>
    <property type="evidence" value="ECO:0007669"/>
    <property type="project" value="TreeGrafter"/>
</dbReference>
<dbReference type="FunFam" id="3.40.50.300:FF:000042">
    <property type="entry name" value="Maltose/maltodextrin ABC transporter, ATP-binding protein"/>
    <property type="match status" value="1"/>
</dbReference>
<dbReference type="Proteomes" id="UP000198318">
    <property type="component" value="Unassembled WGS sequence"/>
</dbReference>
<dbReference type="PROSITE" id="PS50893">
    <property type="entry name" value="ABC_TRANSPORTER_2"/>
    <property type="match status" value="1"/>
</dbReference>
<dbReference type="InterPro" id="IPR008995">
    <property type="entry name" value="Mo/tungstate-bd_C_term_dom"/>
</dbReference>
<dbReference type="InterPro" id="IPR027417">
    <property type="entry name" value="P-loop_NTPase"/>
</dbReference>
<dbReference type="RefSeq" id="WP_089329310.1">
    <property type="nucleotide sequence ID" value="NZ_FZOR01000035.1"/>
</dbReference>
<keyword evidence="2" id="KW-0547">Nucleotide-binding</keyword>
<keyword evidence="1" id="KW-0813">Transport</keyword>
<dbReference type="NCBIfam" id="NF008653">
    <property type="entry name" value="PRK11650.1"/>
    <property type="match status" value="1"/>
</dbReference>
<dbReference type="GO" id="GO:0008643">
    <property type="term" value="P:carbohydrate transport"/>
    <property type="evidence" value="ECO:0007669"/>
    <property type="project" value="InterPro"/>
</dbReference>
<proteinExistence type="predicted"/>
<gene>
    <name evidence="5" type="ORF">SAMN05443665_103522</name>
</gene>
<dbReference type="InterPro" id="IPR047641">
    <property type="entry name" value="ABC_transpr_MalK/UgpC-like"/>
</dbReference>
<evidence type="ECO:0000256" key="1">
    <source>
        <dbReference type="ARBA" id="ARBA00022448"/>
    </source>
</evidence>
<dbReference type="EMBL" id="FZOR01000035">
    <property type="protein sequence ID" value="SNT48817.1"/>
    <property type="molecule type" value="Genomic_DNA"/>
</dbReference>
<dbReference type="Pfam" id="PF00005">
    <property type="entry name" value="ABC_tran"/>
    <property type="match status" value="1"/>
</dbReference>
<evidence type="ECO:0000259" key="4">
    <source>
        <dbReference type="PROSITE" id="PS50893"/>
    </source>
</evidence>
<dbReference type="OrthoDB" id="7838608at2"/>
<dbReference type="GO" id="GO:0140359">
    <property type="term" value="F:ABC-type transporter activity"/>
    <property type="evidence" value="ECO:0007669"/>
    <property type="project" value="InterPro"/>
</dbReference>
<organism evidence="5 6">
    <name type="scientific">Actinomadura meyerae</name>
    <dbReference type="NCBI Taxonomy" id="240840"/>
    <lineage>
        <taxon>Bacteria</taxon>
        <taxon>Bacillati</taxon>
        <taxon>Actinomycetota</taxon>
        <taxon>Actinomycetes</taxon>
        <taxon>Streptosporangiales</taxon>
        <taxon>Thermomonosporaceae</taxon>
        <taxon>Actinomadura</taxon>
    </lineage>
</organism>
<dbReference type="Gene3D" id="2.40.50.140">
    <property type="entry name" value="Nucleic acid-binding proteins"/>
    <property type="match status" value="1"/>
</dbReference>
<dbReference type="Gene3D" id="3.40.50.300">
    <property type="entry name" value="P-loop containing nucleotide triphosphate hydrolases"/>
    <property type="match status" value="1"/>
</dbReference>
<dbReference type="SMART" id="SM00382">
    <property type="entry name" value="AAA"/>
    <property type="match status" value="1"/>
</dbReference>
<evidence type="ECO:0000313" key="5">
    <source>
        <dbReference type="EMBL" id="SNT48817.1"/>
    </source>
</evidence>
<dbReference type="GO" id="GO:0005524">
    <property type="term" value="F:ATP binding"/>
    <property type="evidence" value="ECO:0007669"/>
    <property type="project" value="UniProtKB-KW"/>
</dbReference>
<dbReference type="SUPFAM" id="SSF52540">
    <property type="entry name" value="P-loop containing nucleoside triphosphate hydrolases"/>
    <property type="match status" value="1"/>
</dbReference>
<dbReference type="PROSITE" id="PS00211">
    <property type="entry name" value="ABC_TRANSPORTER_1"/>
    <property type="match status" value="1"/>
</dbReference>
<keyword evidence="3 5" id="KW-0067">ATP-binding</keyword>
<reference evidence="5 6" key="1">
    <citation type="submission" date="2017-06" db="EMBL/GenBank/DDBJ databases">
        <authorList>
            <person name="Kim H.J."/>
            <person name="Triplett B.A."/>
        </authorList>
    </citation>
    <scope>NUCLEOTIDE SEQUENCE [LARGE SCALE GENOMIC DNA]</scope>
    <source>
        <strain evidence="5 6">DSM 44715</strain>
    </source>
</reference>
<dbReference type="PANTHER" id="PTHR43875">
    <property type="entry name" value="MALTODEXTRIN IMPORT ATP-BINDING PROTEIN MSMX"/>
    <property type="match status" value="1"/>
</dbReference>
<dbReference type="SUPFAM" id="SSF50331">
    <property type="entry name" value="MOP-like"/>
    <property type="match status" value="1"/>
</dbReference>
<dbReference type="PANTHER" id="PTHR43875:SF1">
    <property type="entry name" value="OSMOPROTECTIVE COMPOUNDS UPTAKE ATP-BINDING PROTEIN GGTA"/>
    <property type="match status" value="1"/>
</dbReference>
<dbReference type="CDD" id="cd03301">
    <property type="entry name" value="ABC_MalK_N"/>
    <property type="match status" value="1"/>
</dbReference>
<dbReference type="Gene3D" id="2.40.50.100">
    <property type="match status" value="1"/>
</dbReference>
<evidence type="ECO:0000256" key="2">
    <source>
        <dbReference type="ARBA" id="ARBA00022741"/>
    </source>
</evidence>
<evidence type="ECO:0000256" key="3">
    <source>
        <dbReference type="ARBA" id="ARBA00022840"/>
    </source>
</evidence>